<proteinExistence type="predicted"/>
<evidence type="ECO:0000313" key="2">
    <source>
        <dbReference type="EMBL" id="OGC50623.1"/>
    </source>
</evidence>
<sequence length="179" mass="20357">MPEITKKLSINIDDFEGVYVLTKDSLLGLGATDVKETNTELLKEIEGVIPSIWGWGGMKIRINLHKIESTIEIAITGYIAQLATSPLTKNMDKLIFLLSNKLKDKYNYILEYDKMTRFIPDYKMNITNKDKTVFVIILAVAFISTLGGLLFGKGVETILWMLILVGGYYFGRKYLYKNK</sequence>
<organism evidence="2 3">
    <name type="scientific">candidate division WWE3 bacterium RIFCSPLOWO2_01_FULL_37_15</name>
    <dbReference type="NCBI Taxonomy" id="1802622"/>
    <lineage>
        <taxon>Bacteria</taxon>
        <taxon>Katanobacteria</taxon>
    </lineage>
</organism>
<dbReference type="AlphaFoldDB" id="A0A1F4V2D4"/>
<dbReference type="EMBL" id="MEVF01000007">
    <property type="protein sequence ID" value="OGC50623.1"/>
    <property type="molecule type" value="Genomic_DNA"/>
</dbReference>
<evidence type="ECO:0000313" key="3">
    <source>
        <dbReference type="Proteomes" id="UP000177458"/>
    </source>
</evidence>
<feature type="transmembrane region" description="Helical" evidence="1">
    <location>
        <begin position="132"/>
        <end position="151"/>
    </location>
</feature>
<gene>
    <name evidence="2" type="ORF">A3A69_02630</name>
</gene>
<keyword evidence="1" id="KW-0812">Transmembrane</keyword>
<keyword evidence="1" id="KW-1133">Transmembrane helix</keyword>
<protein>
    <submittedName>
        <fullName evidence="2">Uncharacterized protein</fullName>
    </submittedName>
</protein>
<reference evidence="2 3" key="1">
    <citation type="journal article" date="2016" name="Nat. Commun.">
        <title>Thousands of microbial genomes shed light on interconnected biogeochemical processes in an aquifer system.</title>
        <authorList>
            <person name="Anantharaman K."/>
            <person name="Brown C.T."/>
            <person name="Hug L.A."/>
            <person name="Sharon I."/>
            <person name="Castelle C.J."/>
            <person name="Probst A.J."/>
            <person name="Thomas B.C."/>
            <person name="Singh A."/>
            <person name="Wilkins M.J."/>
            <person name="Karaoz U."/>
            <person name="Brodie E.L."/>
            <person name="Williams K.H."/>
            <person name="Hubbard S.S."/>
            <person name="Banfield J.F."/>
        </authorList>
    </citation>
    <scope>NUCLEOTIDE SEQUENCE [LARGE SCALE GENOMIC DNA]</scope>
</reference>
<feature type="transmembrane region" description="Helical" evidence="1">
    <location>
        <begin position="157"/>
        <end position="175"/>
    </location>
</feature>
<keyword evidence="1" id="KW-0472">Membrane</keyword>
<accession>A0A1F4V2D4</accession>
<comment type="caution">
    <text evidence="2">The sequence shown here is derived from an EMBL/GenBank/DDBJ whole genome shotgun (WGS) entry which is preliminary data.</text>
</comment>
<name>A0A1F4V2D4_UNCKA</name>
<dbReference type="Proteomes" id="UP000177458">
    <property type="component" value="Unassembled WGS sequence"/>
</dbReference>
<evidence type="ECO:0000256" key="1">
    <source>
        <dbReference type="SAM" id="Phobius"/>
    </source>
</evidence>